<gene>
    <name evidence="1" type="ORF">Pla22_46180</name>
</gene>
<dbReference type="Proteomes" id="UP000316598">
    <property type="component" value="Unassembled WGS sequence"/>
</dbReference>
<organism evidence="1 2">
    <name type="scientific">Rubripirellula amarantea</name>
    <dbReference type="NCBI Taxonomy" id="2527999"/>
    <lineage>
        <taxon>Bacteria</taxon>
        <taxon>Pseudomonadati</taxon>
        <taxon>Planctomycetota</taxon>
        <taxon>Planctomycetia</taxon>
        <taxon>Pirellulales</taxon>
        <taxon>Pirellulaceae</taxon>
        <taxon>Rubripirellula</taxon>
    </lineage>
</organism>
<proteinExistence type="predicted"/>
<accession>A0A5C5WHZ2</accession>
<dbReference type="RefSeq" id="WP_146516932.1">
    <property type="nucleotide sequence ID" value="NZ_SJPI01000003.1"/>
</dbReference>
<evidence type="ECO:0000313" key="2">
    <source>
        <dbReference type="Proteomes" id="UP000316598"/>
    </source>
</evidence>
<reference evidence="1 2" key="1">
    <citation type="submission" date="2019-02" db="EMBL/GenBank/DDBJ databases">
        <title>Deep-cultivation of Planctomycetes and their phenomic and genomic characterization uncovers novel biology.</title>
        <authorList>
            <person name="Wiegand S."/>
            <person name="Jogler M."/>
            <person name="Boedeker C."/>
            <person name="Pinto D."/>
            <person name="Vollmers J."/>
            <person name="Rivas-Marin E."/>
            <person name="Kohn T."/>
            <person name="Peeters S.H."/>
            <person name="Heuer A."/>
            <person name="Rast P."/>
            <person name="Oberbeckmann S."/>
            <person name="Bunk B."/>
            <person name="Jeske O."/>
            <person name="Meyerdierks A."/>
            <person name="Storesund J.E."/>
            <person name="Kallscheuer N."/>
            <person name="Luecker S."/>
            <person name="Lage O.M."/>
            <person name="Pohl T."/>
            <person name="Merkel B.J."/>
            <person name="Hornburger P."/>
            <person name="Mueller R.-W."/>
            <person name="Bruemmer F."/>
            <person name="Labrenz M."/>
            <person name="Spormann A.M."/>
            <person name="Op Den Camp H."/>
            <person name="Overmann J."/>
            <person name="Amann R."/>
            <person name="Jetten M.S.M."/>
            <person name="Mascher T."/>
            <person name="Medema M.H."/>
            <person name="Devos D.P."/>
            <person name="Kaster A.-K."/>
            <person name="Ovreas L."/>
            <person name="Rohde M."/>
            <person name="Galperin M.Y."/>
            <person name="Jogler C."/>
        </authorList>
    </citation>
    <scope>NUCLEOTIDE SEQUENCE [LARGE SCALE GENOMIC DNA]</scope>
    <source>
        <strain evidence="1 2">Pla22</strain>
    </source>
</reference>
<evidence type="ECO:0000313" key="1">
    <source>
        <dbReference type="EMBL" id="TWT49422.1"/>
    </source>
</evidence>
<dbReference type="OrthoDB" id="285961at2"/>
<protein>
    <submittedName>
        <fullName evidence="1">Uncharacterized protein</fullName>
    </submittedName>
</protein>
<dbReference type="EMBL" id="SJPI01000003">
    <property type="protein sequence ID" value="TWT49422.1"/>
    <property type="molecule type" value="Genomic_DNA"/>
</dbReference>
<comment type="caution">
    <text evidence="1">The sequence shown here is derived from an EMBL/GenBank/DDBJ whole genome shotgun (WGS) entry which is preliminary data.</text>
</comment>
<sequence>MFKTLTNRTENASAVTTWQTARALVTWFPIASFALLLVLSFTGVAQAQIYDSLDAFPPRFFLDTSDCKARVLEHENLPTDGVDGGACEQITFTAKSGSEAILVYPIEPVRPLDDLNATLSIMSARSGAAVGLRIRYPFLKDPETRRPVSTIVYGASYTTPGEYASLGIGMIEKQLRLKNVALRSQYGPIADLSDAYVDGVIVNAYAGPGKTSIRLDELRVDGLVPVNAGIVMGNLRSSDSEFIASRRSLQGGDEAFTPSPIAFPLGQITKVLQHNGEPLGWVRTLGFDAVLLRHPPDAAILAEAIRTRMKIYAPAPTTPDPSIEAMLEPVVGWYVGSNRALDSREIDETKLVSEQLRVFPSRWQRPLIAAPSESWQRYAPMFDAMIHDLPPRVRGIRGSEEVAELHGRQRWVGDRIQVAAGVNSMSPDSMVHQVESIASAIGAPMPEGFRWHSMWMQTMRALQNTPTAIIYRSSRSLASGSSIDQTRATSLSYVNRMVAMLGPWITTATPTTAPLVTGAAFQCGRLTTRGTDLLILTSSATRGNEVLAGDGNSIQIQLSPSDAAKTAWRVTNFSAERVSPVSTPTGASLEIVSPDVVEVVVLSDDPATGARLAQQCSRFARQASLDRWQLAMQSVQQTQNDWDQSIAMRANSSPRPTNLIQIARQTLENAEPMYRSGDSATSLRMARRADAWALRSGWQLAEALMPDWPILTSSPPMDMGAASVQSLWRPLMDDEGWGDNLLSAGSLDSADFIGAGRWMFGRRMAHRALSEVTHATRGSYDGPGALRASVTPIAEDEMLGGYEGTIVQIRSPSVRVPAGTAIRIDAMVRTIGFGGAHQGLLVYDTIGGQPMGVLVRGRADWTPVRLYRQTIGESEVSVMFELIGAGEVMIDEVTLRRWEPTTDTGILLRPIDSETIEISKAESTTEPRMSGLPR</sequence>
<name>A0A5C5WHZ2_9BACT</name>
<keyword evidence="2" id="KW-1185">Reference proteome</keyword>
<dbReference type="AlphaFoldDB" id="A0A5C5WHZ2"/>